<accession>A0ABP9HBV3</accession>
<dbReference type="InterPro" id="IPR029032">
    <property type="entry name" value="AhpD-like"/>
</dbReference>
<name>A0ABP9HBV3_9ACTN</name>
<feature type="domain" description="Carboxymuconolactone decarboxylase-like" evidence="1">
    <location>
        <begin position="22"/>
        <end position="100"/>
    </location>
</feature>
<organism evidence="2 3">
    <name type="scientific">Yinghuangia aomiensis</name>
    <dbReference type="NCBI Taxonomy" id="676205"/>
    <lineage>
        <taxon>Bacteria</taxon>
        <taxon>Bacillati</taxon>
        <taxon>Actinomycetota</taxon>
        <taxon>Actinomycetes</taxon>
        <taxon>Kitasatosporales</taxon>
        <taxon>Streptomycetaceae</taxon>
        <taxon>Yinghuangia</taxon>
    </lineage>
</organism>
<dbReference type="PANTHER" id="PTHR34846">
    <property type="entry name" value="4-CARBOXYMUCONOLACTONE DECARBOXYLASE FAMILY PROTEIN (AFU_ORTHOLOGUE AFUA_6G11590)"/>
    <property type="match status" value="1"/>
</dbReference>
<comment type="caution">
    <text evidence="2">The sequence shown here is derived from an EMBL/GenBank/DDBJ whole genome shotgun (WGS) entry which is preliminary data.</text>
</comment>
<dbReference type="RefSeq" id="WP_345676369.1">
    <property type="nucleotide sequence ID" value="NZ_BAABHS010000011.1"/>
</dbReference>
<sequence>MARIEIPDGDGPEVMRALTLVPHFADAVMAYETAVARSRLDRRLHELVRMRIAVINECVVCLNWRNADWGASEEQLAAVADYADSDLFTPAEKAALEFAERFATDSARIDDDLLERLTGHLTAPGVVDLTLVAGKYLALGRFMQVLGLDQACNITFDGSGDLVVTGAES</sequence>
<dbReference type="EMBL" id="BAABHS010000011">
    <property type="protein sequence ID" value="GAA4966776.1"/>
    <property type="molecule type" value="Genomic_DNA"/>
</dbReference>
<evidence type="ECO:0000259" key="1">
    <source>
        <dbReference type="Pfam" id="PF02627"/>
    </source>
</evidence>
<dbReference type="InterPro" id="IPR003779">
    <property type="entry name" value="CMD-like"/>
</dbReference>
<reference evidence="3" key="1">
    <citation type="journal article" date="2019" name="Int. J. Syst. Evol. Microbiol.">
        <title>The Global Catalogue of Microorganisms (GCM) 10K type strain sequencing project: providing services to taxonomists for standard genome sequencing and annotation.</title>
        <authorList>
            <consortium name="The Broad Institute Genomics Platform"/>
            <consortium name="The Broad Institute Genome Sequencing Center for Infectious Disease"/>
            <person name="Wu L."/>
            <person name="Ma J."/>
        </authorList>
    </citation>
    <scope>NUCLEOTIDE SEQUENCE [LARGE SCALE GENOMIC DNA]</scope>
    <source>
        <strain evidence="3">JCM 17986</strain>
    </source>
</reference>
<dbReference type="Gene3D" id="1.20.1290.10">
    <property type="entry name" value="AhpD-like"/>
    <property type="match status" value="1"/>
</dbReference>
<protein>
    <submittedName>
        <fullName evidence="2">Carboxymuconolactone decarboxylase family protein</fullName>
    </submittedName>
</protein>
<dbReference type="Proteomes" id="UP001500466">
    <property type="component" value="Unassembled WGS sequence"/>
</dbReference>
<evidence type="ECO:0000313" key="3">
    <source>
        <dbReference type="Proteomes" id="UP001500466"/>
    </source>
</evidence>
<dbReference type="PANTHER" id="PTHR34846:SF10">
    <property type="entry name" value="CYTOPLASMIC PROTEIN"/>
    <property type="match status" value="1"/>
</dbReference>
<evidence type="ECO:0000313" key="2">
    <source>
        <dbReference type="EMBL" id="GAA4966776.1"/>
    </source>
</evidence>
<dbReference type="SUPFAM" id="SSF69118">
    <property type="entry name" value="AhpD-like"/>
    <property type="match status" value="1"/>
</dbReference>
<dbReference type="Pfam" id="PF02627">
    <property type="entry name" value="CMD"/>
    <property type="match status" value="1"/>
</dbReference>
<proteinExistence type="predicted"/>
<keyword evidence="3" id="KW-1185">Reference proteome</keyword>
<gene>
    <name evidence="2" type="ORF">GCM10023205_34300</name>
</gene>